<dbReference type="Gene3D" id="1.20.1250.20">
    <property type="entry name" value="MFS general substrate transporter like domains"/>
    <property type="match status" value="1"/>
</dbReference>
<evidence type="ECO:0000313" key="7">
    <source>
        <dbReference type="Proteomes" id="UP000786183"/>
    </source>
</evidence>
<feature type="transmembrane region" description="Helical" evidence="4">
    <location>
        <begin position="47"/>
        <end position="67"/>
    </location>
</feature>
<feature type="transmembrane region" description="Helical" evidence="4">
    <location>
        <begin position="104"/>
        <end position="127"/>
    </location>
</feature>
<feature type="transmembrane region" description="Helical" evidence="4">
    <location>
        <begin position="247"/>
        <end position="268"/>
    </location>
</feature>
<sequence length="399" mass="43636">MALSKKYNLFNRDFICLFAINFIATFAFYMTTITSNDYAVKILNADTAMAGLASGIFVIGALFARLYFGSKIDNINIKLLIYVGIILYLIDTLFYFIVKDIYVLIVIRFVAGLCYGICSSACGALIARIIPKNKRGVGIGYYALSVIFSSAIGPFLAVLLSSKNAFNLSFLITAISIFLALIFNIILKVRKLKISHQKQKAKGLFAYIEKSSLGISSVVFVLGICYGAILIFMSAYTQALDTINNNYIFKFSQAGAVFFICYAIVSVFSRPIAGKLFDKYGANFVILPSLVCFVFCLLLLANAFHPSLILLSAIFCALGYGVATSSAQSLAIKLAPVNKVGLASTTFFIALDLGIGLSPYCLGKLEPILGYANLFNICAVLVVFSVFLYYLFVMKKNNP</sequence>
<comment type="caution">
    <text evidence="6">The sequence shown here is derived from an EMBL/GenBank/DDBJ whole genome shotgun (WGS) entry which is preliminary data.</text>
</comment>
<evidence type="ECO:0000256" key="1">
    <source>
        <dbReference type="ARBA" id="ARBA00022692"/>
    </source>
</evidence>
<feature type="transmembrane region" description="Helical" evidence="4">
    <location>
        <begin position="368"/>
        <end position="392"/>
    </location>
</feature>
<protein>
    <submittedName>
        <fullName evidence="6">MFS transporter</fullName>
    </submittedName>
</protein>
<evidence type="ECO:0000256" key="2">
    <source>
        <dbReference type="ARBA" id="ARBA00022989"/>
    </source>
</evidence>
<feature type="transmembrane region" description="Helical" evidence="4">
    <location>
        <begin position="207"/>
        <end position="235"/>
    </location>
</feature>
<accession>A0ABS7WSZ6</accession>
<evidence type="ECO:0000256" key="3">
    <source>
        <dbReference type="ARBA" id="ARBA00023136"/>
    </source>
</evidence>
<dbReference type="PANTHER" id="PTHR23531:SF1">
    <property type="entry name" value="QUINOLENE RESISTANCE PROTEIN NORA"/>
    <property type="match status" value="1"/>
</dbReference>
<dbReference type="Proteomes" id="UP000786183">
    <property type="component" value="Unassembled WGS sequence"/>
</dbReference>
<dbReference type="InterPro" id="IPR020846">
    <property type="entry name" value="MFS_dom"/>
</dbReference>
<dbReference type="RefSeq" id="WP_224325497.1">
    <property type="nucleotide sequence ID" value="NZ_JACGBB010000018.1"/>
</dbReference>
<dbReference type="Pfam" id="PF07690">
    <property type="entry name" value="MFS_1"/>
    <property type="match status" value="1"/>
</dbReference>
<feature type="transmembrane region" description="Helical" evidence="4">
    <location>
        <begin position="280"/>
        <end position="301"/>
    </location>
</feature>
<name>A0ABS7WSZ6_9BACT</name>
<dbReference type="InterPro" id="IPR052714">
    <property type="entry name" value="MFS_Exporter"/>
</dbReference>
<dbReference type="InterPro" id="IPR036259">
    <property type="entry name" value="MFS_trans_sf"/>
</dbReference>
<dbReference type="PROSITE" id="PS50850">
    <property type="entry name" value="MFS"/>
    <property type="match status" value="1"/>
</dbReference>
<dbReference type="InterPro" id="IPR011701">
    <property type="entry name" value="MFS"/>
</dbReference>
<feature type="transmembrane region" description="Helical" evidence="4">
    <location>
        <begin position="14"/>
        <end position="35"/>
    </location>
</feature>
<keyword evidence="7" id="KW-1185">Reference proteome</keyword>
<feature type="transmembrane region" description="Helical" evidence="4">
    <location>
        <begin position="340"/>
        <end position="362"/>
    </location>
</feature>
<dbReference type="SUPFAM" id="SSF103473">
    <property type="entry name" value="MFS general substrate transporter"/>
    <property type="match status" value="1"/>
</dbReference>
<feature type="transmembrane region" description="Helical" evidence="4">
    <location>
        <begin position="139"/>
        <end position="160"/>
    </location>
</feature>
<feature type="domain" description="Major facilitator superfamily (MFS) profile" evidence="5">
    <location>
        <begin position="13"/>
        <end position="397"/>
    </location>
</feature>
<organism evidence="6 7">
    <name type="scientific">Campylobacter canadensis</name>
    <dbReference type="NCBI Taxonomy" id="449520"/>
    <lineage>
        <taxon>Bacteria</taxon>
        <taxon>Pseudomonadati</taxon>
        <taxon>Campylobacterota</taxon>
        <taxon>Epsilonproteobacteria</taxon>
        <taxon>Campylobacterales</taxon>
        <taxon>Campylobacteraceae</taxon>
        <taxon>Campylobacter</taxon>
    </lineage>
</organism>
<evidence type="ECO:0000259" key="5">
    <source>
        <dbReference type="PROSITE" id="PS50850"/>
    </source>
</evidence>
<evidence type="ECO:0000313" key="6">
    <source>
        <dbReference type="EMBL" id="MBZ7987900.1"/>
    </source>
</evidence>
<feature type="transmembrane region" description="Helical" evidence="4">
    <location>
        <begin position="166"/>
        <end position="187"/>
    </location>
</feature>
<evidence type="ECO:0000256" key="4">
    <source>
        <dbReference type="SAM" id="Phobius"/>
    </source>
</evidence>
<gene>
    <name evidence="6" type="ORF">AVCANL283_07310</name>
</gene>
<dbReference type="CDD" id="cd17489">
    <property type="entry name" value="MFS_YfcJ_like"/>
    <property type="match status" value="1"/>
</dbReference>
<reference evidence="6 7" key="1">
    <citation type="submission" date="2020-07" db="EMBL/GenBank/DDBJ databases">
        <title>Transfer of Campylobacter canadensis to the novel genus Avispirillum gen. nov., that also includes two novel species recovered from migratory waterfowl: Avispirillum anseris sp. nov. and Avispirillum brantae sp. nov.</title>
        <authorList>
            <person name="Miller W.G."/>
            <person name="Chapman M.H."/>
            <person name="Yee E."/>
            <person name="Inglis G.D."/>
        </authorList>
    </citation>
    <scope>NUCLEOTIDE SEQUENCE [LARGE SCALE GENOMIC DNA]</scope>
    <source>
        <strain evidence="6 7">L283</strain>
    </source>
</reference>
<dbReference type="EMBL" id="JACGBB010000018">
    <property type="protein sequence ID" value="MBZ7987900.1"/>
    <property type="molecule type" value="Genomic_DNA"/>
</dbReference>
<feature type="transmembrane region" description="Helical" evidence="4">
    <location>
        <begin position="307"/>
        <end position="328"/>
    </location>
</feature>
<keyword evidence="1 4" id="KW-0812">Transmembrane</keyword>
<dbReference type="PANTHER" id="PTHR23531">
    <property type="entry name" value="QUINOLENE RESISTANCE PROTEIN NORA"/>
    <property type="match status" value="1"/>
</dbReference>
<feature type="transmembrane region" description="Helical" evidence="4">
    <location>
        <begin position="79"/>
        <end position="98"/>
    </location>
</feature>
<keyword evidence="3 4" id="KW-0472">Membrane</keyword>
<keyword evidence="2 4" id="KW-1133">Transmembrane helix</keyword>
<proteinExistence type="predicted"/>